<reference evidence="1 2" key="1">
    <citation type="submission" date="2013-09" db="EMBL/GenBank/DDBJ databases">
        <title>Corchorus capsularis genome sequencing.</title>
        <authorList>
            <person name="Alam M."/>
            <person name="Haque M.S."/>
            <person name="Islam M.S."/>
            <person name="Emdad E.M."/>
            <person name="Islam M.M."/>
            <person name="Ahmed B."/>
            <person name="Halim A."/>
            <person name="Hossen Q.M.M."/>
            <person name="Hossain M.Z."/>
            <person name="Ahmed R."/>
            <person name="Khan M.M."/>
            <person name="Islam R."/>
            <person name="Rashid M.M."/>
            <person name="Khan S.A."/>
            <person name="Rahman M.S."/>
            <person name="Alam M."/>
        </authorList>
    </citation>
    <scope>NUCLEOTIDE SEQUENCE [LARGE SCALE GENOMIC DNA]</scope>
    <source>
        <strain evidence="2">cv. CVL-1</strain>
        <tissue evidence="1">Whole seedling</tissue>
    </source>
</reference>
<organism evidence="1 2">
    <name type="scientific">Corchorus capsularis</name>
    <name type="common">Jute</name>
    <dbReference type="NCBI Taxonomy" id="210143"/>
    <lineage>
        <taxon>Eukaryota</taxon>
        <taxon>Viridiplantae</taxon>
        <taxon>Streptophyta</taxon>
        <taxon>Embryophyta</taxon>
        <taxon>Tracheophyta</taxon>
        <taxon>Spermatophyta</taxon>
        <taxon>Magnoliopsida</taxon>
        <taxon>eudicotyledons</taxon>
        <taxon>Gunneridae</taxon>
        <taxon>Pentapetalae</taxon>
        <taxon>rosids</taxon>
        <taxon>malvids</taxon>
        <taxon>Malvales</taxon>
        <taxon>Malvaceae</taxon>
        <taxon>Grewioideae</taxon>
        <taxon>Apeibeae</taxon>
        <taxon>Corchorus</taxon>
    </lineage>
</organism>
<accession>A0A1R3FX03</accession>
<protein>
    <submittedName>
        <fullName evidence="1">Uncharacterized protein</fullName>
    </submittedName>
</protein>
<keyword evidence="2" id="KW-1185">Reference proteome</keyword>
<proteinExistence type="predicted"/>
<name>A0A1R3FX03_COCAP</name>
<dbReference type="Proteomes" id="UP000188268">
    <property type="component" value="Unassembled WGS sequence"/>
</dbReference>
<evidence type="ECO:0000313" key="2">
    <source>
        <dbReference type="Proteomes" id="UP000188268"/>
    </source>
</evidence>
<dbReference type="Gramene" id="OMO50374">
    <property type="protein sequence ID" value="OMO50374"/>
    <property type="gene ID" value="CCACVL1_30478"/>
</dbReference>
<sequence length="61" mass="6706">MGKLLQINTFASATESLELILGFQVYCFDFDICNGSARGDMGRPKELLVAISLYMAGRMTP</sequence>
<dbReference type="AlphaFoldDB" id="A0A1R3FX03"/>
<comment type="caution">
    <text evidence="1">The sequence shown here is derived from an EMBL/GenBank/DDBJ whole genome shotgun (WGS) entry which is preliminary data.</text>
</comment>
<dbReference type="EMBL" id="AWWV01016179">
    <property type="protein sequence ID" value="OMO50374.1"/>
    <property type="molecule type" value="Genomic_DNA"/>
</dbReference>
<gene>
    <name evidence="1" type="ORF">CCACVL1_30478</name>
</gene>
<evidence type="ECO:0000313" key="1">
    <source>
        <dbReference type="EMBL" id="OMO50374.1"/>
    </source>
</evidence>